<sequence length="179" mass="19934">MIMRLTQYSDFALRVLIYLATIPNDDELVRIDDIAKSYGISKNHLTKVIHQLNKLKVIDSARGKNGGIRLAMHPKNINVGNIVRQTEPDFFVVACFADEPVQDDVMTDDVMTDNLIKIKTLDLSVGQPALSCVISPACHLKQVFAEATKAFLQVLDSYTLADIISNADELRHCLSLYDG</sequence>
<evidence type="ECO:0000313" key="3">
    <source>
        <dbReference type="Proteomes" id="UP000078446"/>
    </source>
</evidence>
<keyword evidence="1" id="KW-0238">DNA-binding</keyword>
<dbReference type="GO" id="GO:0003677">
    <property type="term" value="F:DNA binding"/>
    <property type="evidence" value="ECO:0007669"/>
    <property type="project" value="UniProtKB-KW"/>
</dbReference>
<dbReference type="PROSITE" id="PS51197">
    <property type="entry name" value="HTH_RRF2_2"/>
    <property type="match status" value="1"/>
</dbReference>
<dbReference type="SUPFAM" id="SSF46785">
    <property type="entry name" value="Winged helix' DNA-binding domain"/>
    <property type="match status" value="1"/>
</dbReference>
<dbReference type="AlphaFoldDB" id="A0A7Z0UWR9"/>
<comment type="caution">
    <text evidence="2">The sequence shown here is derived from an EMBL/GenBank/DDBJ whole genome shotgun (WGS) entry which is preliminary data.</text>
</comment>
<dbReference type="InterPro" id="IPR000944">
    <property type="entry name" value="Tscrpt_reg_Rrf2"/>
</dbReference>
<proteinExistence type="predicted"/>
<gene>
    <name evidence="2" type="ORF">AO382_1979</name>
</gene>
<dbReference type="EMBL" id="LXHE01000022">
    <property type="protein sequence ID" value="OAU99334.1"/>
    <property type="molecule type" value="Genomic_DNA"/>
</dbReference>
<dbReference type="InterPro" id="IPR036390">
    <property type="entry name" value="WH_DNA-bd_sf"/>
</dbReference>
<dbReference type="Pfam" id="PF02082">
    <property type="entry name" value="Rrf2"/>
    <property type="match status" value="1"/>
</dbReference>
<dbReference type="NCBIfam" id="TIGR00738">
    <property type="entry name" value="rrf2_super"/>
    <property type="match status" value="1"/>
</dbReference>
<dbReference type="PANTHER" id="PTHR33221:SF4">
    <property type="entry name" value="HTH-TYPE TRANSCRIPTIONAL REPRESSOR NSRR"/>
    <property type="match status" value="1"/>
</dbReference>
<dbReference type="PANTHER" id="PTHR33221">
    <property type="entry name" value="WINGED HELIX-TURN-HELIX TRANSCRIPTIONAL REGULATOR, RRF2 FAMILY"/>
    <property type="match status" value="1"/>
</dbReference>
<evidence type="ECO:0000256" key="1">
    <source>
        <dbReference type="ARBA" id="ARBA00023125"/>
    </source>
</evidence>
<dbReference type="Proteomes" id="UP000078446">
    <property type="component" value="Unassembled WGS sequence"/>
</dbReference>
<dbReference type="GO" id="GO:0003700">
    <property type="term" value="F:DNA-binding transcription factor activity"/>
    <property type="evidence" value="ECO:0007669"/>
    <property type="project" value="TreeGrafter"/>
</dbReference>
<organism evidence="2 3">
    <name type="scientific">Moraxella catarrhalis</name>
    <name type="common">Branhamella catarrhalis</name>
    <dbReference type="NCBI Taxonomy" id="480"/>
    <lineage>
        <taxon>Bacteria</taxon>
        <taxon>Pseudomonadati</taxon>
        <taxon>Pseudomonadota</taxon>
        <taxon>Gammaproteobacteria</taxon>
        <taxon>Moraxellales</taxon>
        <taxon>Moraxellaceae</taxon>
        <taxon>Moraxella</taxon>
    </lineage>
</organism>
<dbReference type="Gene3D" id="1.10.10.10">
    <property type="entry name" value="Winged helix-like DNA-binding domain superfamily/Winged helix DNA-binding domain"/>
    <property type="match status" value="1"/>
</dbReference>
<accession>A0A7Z0UWR9</accession>
<reference evidence="2 3" key="1">
    <citation type="journal article" date="2016" name="Genome Biol. Evol.">
        <title>Comparative Genomic Analyses of the Moraxella catarrhalis Serosensitive and Seroresistant Lineages Demonstrate Their Independent Evolution.</title>
        <authorList>
            <person name="Earl J.P."/>
            <person name="de Vries S.P."/>
            <person name="Ahmed A."/>
            <person name="Powell E."/>
            <person name="Schultz M.P."/>
            <person name="Hermans P.W."/>
            <person name="Hill D.J."/>
            <person name="Zhou Z."/>
            <person name="Constantinidou C.I."/>
            <person name="Hu F.Z."/>
            <person name="Bootsma H.J."/>
            <person name="Ehrlich G.D."/>
        </authorList>
    </citation>
    <scope>NUCLEOTIDE SEQUENCE [LARGE SCALE GENOMIC DNA]</scope>
    <source>
        <strain evidence="2 3">Z7574</strain>
    </source>
</reference>
<dbReference type="InterPro" id="IPR036388">
    <property type="entry name" value="WH-like_DNA-bd_sf"/>
</dbReference>
<name>A0A7Z0UWR9_MORCA</name>
<protein>
    <submittedName>
        <fullName evidence="2">Nitrite-sensitive transcriptional repressor NsrR</fullName>
    </submittedName>
</protein>
<evidence type="ECO:0000313" key="2">
    <source>
        <dbReference type="EMBL" id="OAU99334.1"/>
    </source>
</evidence>
<dbReference type="GO" id="GO:0005829">
    <property type="term" value="C:cytosol"/>
    <property type="evidence" value="ECO:0007669"/>
    <property type="project" value="TreeGrafter"/>
</dbReference>